<accession>A0A941DZF1</accession>
<dbReference type="InterPro" id="IPR011330">
    <property type="entry name" value="Glyco_hydro/deAcase_b/a-brl"/>
</dbReference>
<comment type="caution">
    <text evidence="1">The sequence shown here is derived from an EMBL/GenBank/DDBJ whole genome shotgun (WGS) entry which is preliminary data.</text>
</comment>
<dbReference type="GO" id="GO:0017168">
    <property type="term" value="F:5-oxoprolinase (ATP-hydrolyzing) activity"/>
    <property type="evidence" value="ECO:0007669"/>
    <property type="project" value="UniProtKB-EC"/>
</dbReference>
<protein>
    <submittedName>
        <fullName evidence="1">5-oxoprolinase subunit PxpA</fullName>
        <ecNumber evidence="1">3.5.2.9</ecNumber>
    </submittedName>
</protein>
<proteinExistence type="predicted"/>
<dbReference type="PANTHER" id="PTHR30292:SF0">
    <property type="entry name" value="5-OXOPROLINASE SUBUNIT A"/>
    <property type="match status" value="1"/>
</dbReference>
<name>A0A941DZF1_9BURK</name>
<dbReference type="RefSeq" id="WP_212674765.1">
    <property type="nucleotide sequence ID" value="NZ_JAGSPJ010000002.1"/>
</dbReference>
<dbReference type="SUPFAM" id="SSF88713">
    <property type="entry name" value="Glycoside hydrolase/deacetylase"/>
    <property type="match status" value="1"/>
</dbReference>
<dbReference type="GO" id="GO:0005975">
    <property type="term" value="P:carbohydrate metabolic process"/>
    <property type="evidence" value="ECO:0007669"/>
    <property type="project" value="InterPro"/>
</dbReference>
<dbReference type="EC" id="3.5.2.9" evidence="1"/>
<dbReference type="PANTHER" id="PTHR30292">
    <property type="entry name" value="UNCHARACTERIZED PROTEIN YBGL-RELATED"/>
    <property type="match status" value="1"/>
</dbReference>
<gene>
    <name evidence="1" type="primary">pxpA</name>
    <name evidence="1" type="ORF">KDM90_06435</name>
</gene>
<dbReference type="AlphaFoldDB" id="A0A941DZF1"/>
<sequence>MPEVQAPRQPILSIDLNADLGEGGVDDAAILQLVSSANIACGGHTGDALSMRTAVQLAIKNEVKIGAHPSFFDRTNFGRTRIHPPPVDLFDQLCRQVEALGQIVQQEGANLHHIKPHGALYNQAAQDPSLGEILIQVIKECGPAMQLIALAGSPLIEQARAAGIFVIPEAFADRRYNHDGSLRARTFHDACINNEADVLAQCLSILRDHTAQTWDNKPIRIEARTLCLHGDGPHALQLLRAIRLGLARNAIQVTAK</sequence>
<dbReference type="NCBIfam" id="NF003814">
    <property type="entry name" value="PRK05406.1-3"/>
    <property type="match status" value="1"/>
</dbReference>
<reference evidence="1" key="1">
    <citation type="submission" date="2021-04" db="EMBL/GenBank/DDBJ databases">
        <title>novel species isolated from subtropical streams in China.</title>
        <authorList>
            <person name="Lu H."/>
        </authorList>
    </citation>
    <scope>NUCLEOTIDE SEQUENCE</scope>
    <source>
        <strain evidence="1">FT137W</strain>
    </source>
</reference>
<organism evidence="1 2">
    <name type="scientific">Undibacterium fentianense</name>
    <dbReference type="NCBI Taxonomy" id="2828728"/>
    <lineage>
        <taxon>Bacteria</taxon>
        <taxon>Pseudomonadati</taxon>
        <taxon>Pseudomonadota</taxon>
        <taxon>Betaproteobacteria</taxon>
        <taxon>Burkholderiales</taxon>
        <taxon>Oxalobacteraceae</taxon>
        <taxon>Undibacterium</taxon>
    </lineage>
</organism>
<dbReference type="CDD" id="cd10801">
    <property type="entry name" value="LamB_YcsF_like_1"/>
    <property type="match status" value="1"/>
</dbReference>
<dbReference type="InterPro" id="IPR005501">
    <property type="entry name" value="LamB/YcsF/PxpA-like"/>
</dbReference>
<evidence type="ECO:0000313" key="2">
    <source>
        <dbReference type="Proteomes" id="UP000678545"/>
    </source>
</evidence>
<keyword evidence="1" id="KW-0378">Hydrolase</keyword>
<dbReference type="Proteomes" id="UP000678545">
    <property type="component" value="Unassembled WGS sequence"/>
</dbReference>
<dbReference type="Pfam" id="PF03746">
    <property type="entry name" value="LamB_YcsF"/>
    <property type="match status" value="1"/>
</dbReference>
<keyword evidence="2" id="KW-1185">Reference proteome</keyword>
<dbReference type="Gene3D" id="3.20.20.370">
    <property type="entry name" value="Glycoside hydrolase/deacetylase"/>
    <property type="match status" value="1"/>
</dbReference>
<evidence type="ECO:0000313" key="1">
    <source>
        <dbReference type="EMBL" id="MBR7799630.1"/>
    </source>
</evidence>
<dbReference type="EMBL" id="JAGSPJ010000002">
    <property type="protein sequence ID" value="MBR7799630.1"/>
    <property type="molecule type" value="Genomic_DNA"/>
</dbReference>